<comment type="caution">
    <text evidence="1">The sequence shown here is derived from an EMBL/GenBank/DDBJ whole genome shotgun (WGS) entry which is preliminary data.</text>
</comment>
<proteinExistence type="predicted"/>
<dbReference type="AlphaFoldDB" id="A0AA88P1I5"/>
<evidence type="ECO:0000313" key="1">
    <source>
        <dbReference type="EMBL" id="KAK2868632.1"/>
    </source>
</evidence>
<dbReference type="EMBL" id="JAVHJS010000001">
    <property type="protein sequence ID" value="KAK2868632.1"/>
    <property type="molecule type" value="Genomic_DNA"/>
</dbReference>
<keyword evidence="2" id="KW-1185">Reference proteome</keyword>
<accession>A0AA88P1I5</accession>
<organism evidence="1 2">
    <name type="scientific">Tachysurus vachellii</name>
    <name type="common">Darkbarbel catfish</name>
    <name type="synonym">Pelteobagrus vachellii</name>
    <dbReference type="NCBI Taxonomy" id="175792"/>
    <lineage>
        <taxon>Eukaryota</taxon>
        <taxon>Metazoa</taxon>
        <taxon>Chordata</taxon>
        <taxon>Craniata</taxon>
        <taxon>Vertebrata</taxon>
        <taxon>Euteleostomi</taxon>
        <taxon>Actinopterygii</taxon>
        <taxon>Neopterygii</taxon>
        <taxon>Teleostei</taxon>
        <taxon>Ostariophysi</taxon>
        <taxon>Siluriformes</taxon>
        <taxon>Bagridae</taxon>
        <taxon>Tachysurus</taxon>
    </lineage>
</organism>
<evidence type="ECO:0000313" key="2">
    <source>
        <dbReference type="Proteomes" id="UP001187315"/>
    </source>
</evidence>
<gene>
    <name evidence="1" type="ORF">Q7C36_000503</name>
</gene>
<protein>
    <submittedName>
        <fullName evidence="1">Uncharacterized protein</fullName>
    </submittedName>
</protein>
<name>A0AA88P1I5_TACVA</name>
<dbReference type="Proteomes" id="UP001187315">
    <property type="component" value="Unassembled WGS sequence"/>
</dbReference>
<sequence length="168" mass="19293">MRTYKEQEATDDLEESWLKGENSRLERDVHVLHIKIEQIQQQFALPEMFAVYSLGQIWQHMSDKDDQTGNGERDIDSIEHSFRRRTKRKCYDETMDSCILSGRGDKAAPADESLSLKASERSMSSLLASEWYCYGYSSGLKRGNHWFDSVTRCGKVLPPTAMVCMEGP</sequence>
<reference evidence="1" key="1">
    <citation type="submission" date="2023-08" db="EMBL/GenBank/DDBJ databases">
        <title>Pelteobagrus vachellii genome.</title>
        <authorList>
            <person name="Liu H."/>
        </authorList>
    </citation>
    <scope>NUCLEOTIDE SEQUENCE</scope>
    <source>
        <strain evidence="1">PRFRI_2022a</strain>
        <tissue evidence="1">Muscle</tissue>
    </source>
</reference>